<dbReference type="EMBL" id="FXXI01000010">
    <property type="protein sequence ID" value="SMS02475.1"/>
    <property type="molecule type" value="Genomic_DNA"/>
</dbReference>
<dbReference type="InterPro" id="IPR005644">
    <property type="entry name" value="NolW-like"/>
</dbReference>
<feature type="chain" id="PRO_5026409956" description="Type 3 secretion system secretin" evidence="3">
    <location>
        <begin position="22"/>
        <end position="719"/>
    </location>
</feature>
<comment type="function">
    <text evidence="3">Component of the type III secretion system (T3SS), also called injectisome, which is used to inject bacterial effector proteins into eukaryotic host cells. Forms a ring-shaped multimeric structure with an apparent central pore in the outer membrane.</text>
</comment>
<feature type="domain" description="Type II/III secretion system secretin-like" evidence="6">
    <location>
        <begin position="369"/>
        <end position="526"/>
    </location>
</feature>
<dbReference type="Gene3D" id="3.55.50.30">
    <property type="match status" value="1"/>
</dbReference>
<evidence type="ECO:0000256" key="4">
    <source>
        <dbReference type="RuleBase" id="RU004004"/>
    </source>
</evidence>
<keyword evidence="3" id="KW-0472">Membrane</keyword>
<dbReference type="InterPro" id="IPR004846">
    <property type="entry name" value="T2SS/T3SS_dom"/>
</dbReference>
<evidence type="ECO:0000313" key="9">
    <source>
        <dbReference type="EMBL" id="SMS02475.1"/>
    </source>
</evidence>
<keyword evidence="3" id="KW-0811">Translocation</keyword>
<evidence type="ECO:0000256" key="1">
    <source>
        <dbReference type="ARBA" id="ARBA00004442"/>
    </source>
</evidence>
<keyword evidence="11" id="KW-1185">Reference proteome</keyword>
<keyword evidence="3" id="KW-0998">Cell outer membrane</keyword>
<reference evidence="8 11" key="2">
    <citation type="submission" date="2023-11" db="EMBL/GenBank/DDBJ databases">
        <title>Plant-associative lifestyle of Vibrio porteresiae and its evolutionary dynamics.</title>
        <authorList>
            <person name="Rameshkumar N."/>
            <person name="Kirti K."/>
        </authorList>
    </citation>
    <scope>NUCLEOTIDE SEQUENCE [LARGE SCALE GENOMIC DNA]</scope>
    <source>
        <strain evidence="8 11">MSSRF38</strain>
    </source>
</reference>
<accession>A0A1Y6IXR2</accession>
<evidence type="ECO:0000259" key="7">
    <source>
        <dbReference type="Pfam" id="PF03958"/>
    </source>
</evidence>
<evidence type="ECO:0000256" key="3">
    <source>
        <dbReference type="HAMAP-Rule" id="MF_02219"/>
    </source>
</evidence>
<keyword evidence="3" id="KW-0653">Protein transport</keyword>
<organism evidence="9 10">
    <name type="scientific">Vibrio mangrovi</name>
    <dbReference type="NCBI Taxonomy" id="474394"/>
    <lineage>
        <taxon>Bacteria</taxon>
        <taxon>Pseudomonadati</taxon>
        <taxon>Pseudomonadota</taxon>
        <taxon>Gammaproteobacteria</taxon>
        <taxon>Vibrionales</taxon>
        <taxon>Vibrionaceae</taxon>
        <taxon>Vibrio</taxon>
    </lineage>
</organism>
<dbReference type="Gene3D" id="3.30.1370.120">
    <property type="match status" value="2"/>
</dbReference>
<dbReference type="Proteomes" id="UP000196125">
    <property type="component" value="Unassembled WGS sequence"/>
</dbReference>
<evidence type="ECO:0000313" key="8">
    <source>
        <dbReference type="EMBL" id="MDW6001978.1"/>
    </source>
</evidence>
<dbReference type="Proteomes" id="UP001283366">
    <property type="component" value="Unassembled WGS sequence"/>
</dbReference>
<dbReference type="PANTHER" id="PTHR30332">
    <property type="entry name" value="PROBABLE GENERAL SECRETION PATHWAY PROTEIN D"/>
    <property type="match status" value="1"/>
</dbReference>
<keyword evidence="2 3" id="KW-0732">Signal</keyword>
<comment type="subcellular location">
    <subcellularLocation>
        <location evidence="1 3 4">Cell outer membrane</location>
    </subcellularLocation>
</comment>
<dbReference type="HAMAP" id="MF_02219">
    <property type="entry name" value="Type_III_secretin"/>
    <property type="match status" value="1"/>
</dbReference>
<dbReference type="AlphaFoldDB" id="A0A1Y6IXR2"/>
<dbReference type="InterPro" id="IPR003522">
    <property type="entry name" value="T3SS_OM_pore_YscC"/>
</dbReference>
<dbReference type="OrthoDB" id="9775455at2"/>
<feature type="region of interest" description="Disordered" evidence="5">
    <location>
        <begin position="671"/>
        <end position="719"/>
    </location>
</feature>
<feature type="signal peptide" evidence="3">
    <location>
        <begin position="1"/>
        <end position="21"/>
    </location>
</feature>
<evidence type="ECO:0000313" key="10">
    <source>
        <dbReference type="Proteomes" id="UP000196125"/>
    </source>
</evidence>
<dbReference type="NCBIfam" id="TIGR02516">
    <property type="entry name" value="type_III_yscC"/>
    <property type="match status" value="1"/>
</dbReference>
<evidence type="ECO:0000256" key="2">
    <source>
        <dbReference type="ARBA" id="ARBA00022729"/>
    </source>
</evidence>
<feature type="compositionally biased region" description="Low complexity" evidence="5">
    <location>
        <begin position="680"/>
        <end position="698"/>
    </location>
</feature>
<evidence type="ECO:0000313" key="11">
    <source>
        <dbReference type="Proteomes" id="UP001283366"/>
    </source>
</evidence>
<evidence type="ECO:0000256" key="5">
    <source>
        <dbReference type="SAM" id="MobiDB-lite"/>
    </source>
</evidence>
<dbReference type="PRINTS" id="PR01337">
    <property type="entry name" value="TYPE3OMGPROT"/>
</dbReference>
<dbReference type="GO" id="GO:0015627">
    <property type="term" value="C:type II protein secretion system complex"/>
    <property type="evidence" value="ECO:0007669"/>
    <property type="project" value="TreeGrafter"/>
</dbReference>
<dbReference type="Pfam" id="PF00263">
    <property type="entry name" value="Secretin"/>
    <property type="match status" value="1"/>
</dbReference>
<dbReference type="GO" id="GO:0030254">
    <property type="term" value="P:protein secretion by the type III secretion system"/>
    <property type="evidence" value="ECO:0007669"/>
    <property type="project" value="UniProtKB-UniRule"/>
</dbReference>
<comment type="subunit">
    <text evidence="3">The core secretion machinery of the T3SS is composed of approximately 20 different proteins, including cytoplasmic components, a base, an export apparatus and a needle. This subunit is part of the base, which anchors the injectisome in the bacterial cell envelope. Forms a stable homooligomeric complex.</text>
</comment>
<dbReference type="InterPro" id="IPR038591">
    <property type="entry name" value="NolW-like_sf"/>
</dbReference>
<proteinExistence type="inferred from homology"/>
<dbReference type="GO" id="GO:0009279">
    <property type="term" value="C:cell outer membrane"/>
    <property type="evidence" value="ECO:0007669"/>
    <property type="project" value="UniProtKB-SubCell"/>
</dbReference>
<protein>
    <recommendedName>
        <fullName evidence="3">Type 3 secretion system secretin</fullName>
        <shortName evidence="3">T3SS secretin</shortName>
    </recommendedName>
</protein>
<evidence type="ECO:0000259" key="6">
    <source>
        <dbReference type="Pfam" id="PF00263"/>
    </source>
</evidence>
<dbReference type="Pfam" id="PF03958">
    <property type="entry name" value="Secretin_N"/>
    <property type="match status" value="1"/>
</dbReference>
<dbReference type="RefSeq" id="WP_159457466.1">
    <property type="nucleotide sequence ID" value="NZ_AP024883.1"/>
</dbReference>
<sequence length="719" mass="79514" precursor="true">MRWISFTLTLCLALWSMTTQGAVPDRWKKTAFAYDARQDSLRDTLAAFAKNFGVKLDMGQVSGTVDGKVRADSAVAYLDRLALEYQFLWFVYNGTLYISPLEDQTSASLEVSEDAVADLKEALTQIGLLDKRFGWGELPDEGVVIVSGPTRYVNFIKKLSKKKKKGEEKLEVMVFPLKYALADDREIKFRDKTIRINGVATMLSELLGSKKQDDPLSVSPTDTSLSGSLQALSSMQNLAETRIQNAVDNKRMSQAELNMQLNQNKHKNSTVSADTRNNAILIRDDYSKKDMYRRLIHKLDQPRSVVEIDAIILDIDKNKLDELGINWQAGAGSTEASFNASGNAPFLANGTAATVLIQDFHHFFAQIRALESAGEASLVSNPSILTIENQPAVIDFNNTAYIRSVGERVANVSSVTAGTSLQVIPRLIGSTKQKLIQLSLDIEDGNIDQKDNSDLPSVRRGTISTQAIIRTNRSLIVGGFKVTQNSQQNNKVPLLGDIPGVGNLFSYKKKSQSNQERLFIITPRLVGTEMNPLEYVSEDGREALAKAMQKKKSLNISRVEVERALGDLSSLYVPEGFSAKETAPQTLNHYCRAKGNIEFSSKNLQWYQSKRFALLVGMVENQGAQTVRFDEASCSHRDTLAVAVRPDTLLSPGASSEIMLAVRLPETNRVSRTSLLKNQTPTTDSSDTDETTTISGTDEINELQGFDEISQIPDNQDKE</sequence>
<dbReference type="InterPro" id="IPR050810">
    <property type="entry name" value="Bact_Secretion_Sys_Channel"/>
</dbReference>
<keyword evidence="3 4" id="KW-0813">Transport</keyword>
<name>A0A1Y6IXR2_9VIBR</name>
<reference evidence="9 10" key="1">
    <citation type="submission" date="2017-05" db="EMBL/GenBank/DDBJ databases">
        <authorList>
            <person name="Song R."/>
            <person name="Chenine A.L."/>
            <person name="Ruprecht R.M."/>
        </authorList>
    </citation>
    <scope>NUCLEOTIDE SEQUENCE [LARGE SCALE GENOMIC DNA]</scope>
    <source>
        <strain evidence="9 10">CECT 7927</strain>
    </source>
</reference>
<dbReference type="EMBL" id="JAWRCO010000001">
    <property type="protein sequence ID" value="MDW6001978.1"/>
    <property type="molecule type" value="Genomic_DNA"/>
</dbReference>
<dbReference type="GO" id="GO:0030257">
    <property type="term" value="C:type III protein secretion system complex"/>
    <property type="evidence" value="ECO:0007669"/>
    <property type="project" value="UniProtKB-UniRule"/>
</dbReference>
<feature type="domain" description="NolW-like" evidence="7">
    <location>
        <begin position="173"/>
        <end position="304"/>
    </location>
</feature>
<gene>
    <name evidence="9" type="primary">spiA</name>
    <name evidence="3 8" type="synonym">sctC</name>
    <name evidence="8" type="ORF">SBX37_03580</name>
    <name evidence="9" type="ORF">VIM7927_03808</name>
</gene>
<dbReference type="PANTHER" id="PTHR30332:SF5">
    <property type="entry name" value="SPI-1 TYPE 3 SECRETION SYSTEM SECRETIN"/>
    <property type="match status" value="1"/>
</dbReference>
<comment type="similarity">
    <text evidence="3">Belongs to the bacterial secretin family. T3SS SctC subfamily.</text>
</comment>